<accession>A0ABD3SPH5</accession>
<gene>
    <name evidence="2" type="ORF">ACHAXA_004326</name>
</gene>
<sequence>MSIQQSPTRYLRRPSLNRTNGLRKLGVSEDDVIFAEKLLEQISSYSTNKKTERVLGYASTRMKREKAIRLLGVTEDDVAVEIPKVLGTLGIAGRRRSYSTTTPPAFIQAVNVRSISSPPAQRRSTVQNPSVHRLPRNDPRRRSSESDVRCTADLALESNEPCARRGFLMGEDKNSTSEVESLKAKIMMLEERLAALEVEKMSTDATNRRPIPMLIENIDAQSIS</sequence>
<keyword evidence="3" id="KW-1185">Reference proteome</keyword>
<reference evidence="2 3" key="1">
    <citation type="submission" date="2024-10" db="EMBL/GenBank/DDBJ databases">
        <title>Updated reference genomes for cyclostephanoid diatoms.</title>
        <authorList>
            <person name="Roberts W.R."/>
            <person name="Alverson A.J."/>
        </authorList>
    </citation>
    <scope>NUCLEOTIDE SEQUENCE [LARGE SCALE GENOMIC DNA]</scope>
    <source>
        <strain evidence="2 3">AJA228-03</strain>
    </source>
</reference>
<organism evidence="2 3">
    <name type="scientific">Cyclostephanos tholiformis</name>
    <dbReference type="NCBI Taxonomy" id="382380"/>
    <lineage>
        <taxon>Eukaryota</taxon>
        <taxon>Sar</taxon>
        <taxon>Stramenopiles</taxon>
        <taxon>Ochrophyta</taxon>
        <taxon>Bacillariophyta</taxon>
        <taxon>Coscinodiscophyceae</taxon>
        <taxon>Thalassiosirophycidae</taxon>
        <taxon>Stephanodiscales</taxon>
        <taxon>Stephanodiscaceae</taxon>
        <taxon>Cyclostephanos</taxon>
    </lineage>
</organism>
<feature type="compositionally biased region" description="Basic and acidic residues" evidence="1">
    <location>
        <begin position="135"/>
        <end position="148"/>
    </location>
</feature>
<feature type="region of interest" description="Disordered" evidence="1">
    <location>
        <begin position="116"/>
        <end position="148"/>
    </location>
</feature>
<name>A0ABD3SPH5_9STRA</name>
<protein>
    <submittedName>
        <fullName evidence="2">Uncharacterized protein</fullName>
    </submittedName>
</protein>
<feature type="compositionally biased region" description="Polar residues" evidence="1">
    <location>
        <begin position="116"/>
        <end position="130"/>
    </location>
</feature>
<dbReference type="EMBL" id="JALLPB020000020">
    <property type="protein sequence ID" value="KAL3826489.1"/>
    <property type="molecule type" value="Genomic_DNA"/>
</dbReference>
<comment type="caution">
    <text evidence="2">The sequence shown here is derived from an EMBL/GenBank/DDBJ whole genome shotgun (WGS) entry which is preliminary data.</text>
</comment>
<evidence type="ECO:0000256" key="1">
    <source>
        <dbReference type="SAM" id="MobiDB-lite"/>
    </source>
</evidence>
<proteinExistence type="predicted"/>
<evidence type="ECO:0000313" key="3">
    <source>
        <dbReference type="Proteomes" id="UP001530377"/>
    </source>
</evidence>
<dbReference type="Proteomes" id="UP001530377">
    <property type="component" value="Unassembled WGS sequence"/>
</dbReference>
<evidence type="ECO:0000313" key="2">
    <source>
        <dbReference type="EMBL" id="KAL3826489.1"/>
    </source>
</evidence>
<dbReference type="AlphaFoldDB" id="A0ABD3SPH5"/>